<evidence type="ECO:0000256" key="3">
    <source>
        <dbReference type="ARBA" id="ARBA00022448"/>
    </source>
</evidence>
<reference evidence="10 11" key="1">
    <citation type="submission" date="2016-12" db="EMBL/GenBank/DDBJ databases">
        <authorList>
            <person name="Song W.-J."/>
            <person name="Kurnit D.M."/>
        </authorList>
    </citation>
    <scope>NUCLEOTIDE SEQUENCE [LARGE SCALE GENOMIC DNA]</scope>
    <source>
        <strain evidence="10 11">CGMCC 1.10808</strain>
    </source>
</reference>
<feature type="transmembrane region" description="Helical" evidence="9">
    <location>
        <begin position="283"/>
        <end position="304"/>
    </location>
</feature>
<keyword evidence="5 8" id="KW-0812">Transmembrane</keyword>
<dbReference type="Gene3D" id="1.10.3470.10">
    <property type="entry name" value="ABC transporter involved in vitamin B12 uptake, BtuC"/>
    <property type="match status" value="1"/>
</dbReference>
<feature type="transmembrane region" description="Helical" evidence="9">
    <location>
        <begin position="204"/>
        <end position="223"/>
    </location>
</feature>
<evidence type="ECO:0000256" key="1">
    <source>
        <dbReference type="ARBA" id="ARBA00004651"/>
    </source>
</evidence>
<feature type="transmembrane region" description="Helical" evidence="9">
    <location>
        <begin position="253"/>
        <end position="271"/>
    </location>
</feature>
<dbReference type="GO" id="GO:0055085">
    <property type="term" value="P:transmembrane transport"/>
    <property type="evidence" value="ECO:0007669"/>
    <property type="project" value="InterPro"/>
</dbReference>
<keyword evidence="4" id="KW-1003">Cell membrane</keyword>
<evidence type="ECO:0000256" key="4">
    <source>
        <dbReference type="ARBA" id="ARBA00022475"/>
    </source>
</evidence>
<dbReference type="GO" id="GO:0043190">
    <property type="term" value="C:ATP-binding cassette (ABC) transporter complex"/>
    <property type="evidence" value="ECO:0007669"/>
    <property type="project" value="InterPro"/>
</dbReference>
<comment type="subcellular location">
    <subcellularLocation>
        <location evidence="1 8">Cell membrane</location>
        <topology evidence="1 8">Multi-pass membrane protein</topology>
    </subcellularLocation>
</comment>
<dbReference type="Pfam" id="PF00950">
    <property type="entry name" value="ABC-3"/>
    <property type="match status" value="2"/>
</dbReference>
<dbReference type="PANTHER" id="PTHR30477">
    <property type="entry name" value="ABC-TRANSPORTER METAL-BINDING PROTEIN"/>
    <property type="match status" value="1"/>
</dbReference>
<accession>A0A1M7TXL7</accession>
<comment type="similarity">
    <text evidence="2 8">Belongs to the ABC-3 integral membrane protein family.</text>
</comment>
<dbReference type="InterPro" id="IPR037294">
    <property type="entry name" value="ABC_BtuC-like"/>
</dbReference>
<feature type="transmembrane region" description="Helical" evidence="9">
    <location>
        <begin position="47"/>
        <end position="65"/>
    </location>
</feature>
<dbReference type="GO" id="GO:0010043">
    <property type="term" value="P:response to zinc ion"/>
    <property type="evidence" value="ECO:0007669"/>
    <property type="project" value="TreeGrafter"/>
</dbReference>
<evidence type="ECO:0000256" key="6">
    <source>
        <dbReference type="ARBA" id="ARBA00022989"/>
    </source>
</evidence>
<evidence type="ECO:0000256" key="7">
    <source>
        <dbReference type="ARBA" id="ARBA00023136"/>
    </source>
</evidence>
<evidence type="ECO:0000313" key="11">
    <source>
        <dbReference type="Proteomes" id="UP000184066"/>
    </source>
</evidence>
<evidence type="ECO:0000256" key="2">
    <source>
        <dbReference type="ARBA" id="ARBA00008034"/>
    </source>
</evidence>
<proteinExistence type="inferred from homology"/>
<dbReference type="RefSeq" id="WP_177174515.1">
    <property type="nucleotide sequence ID" value="NZ_FOHL01000010.1"/>
</dbReference>
<keyword evidence="7 9" id="KW-0472">Membrane</keyword>
<gene>
    <name evidence="10" type="ORF">SAMN05216200_11158</name>
</gene>
<sequence>MIDSLIAEISSPEFVQLSLPPMVIGALAAMSCALPGNFLLLRRQSMLADAVSHVALPGIVAAFLLTGSMAGGTMMLGAGAAALVAAGMIEAVRRVGRLEPGAAMGVVFTAMFALGVLMLERTGASGVHLDVEHALYGNLESLIWFDATGWSSAADPRALAGLPAPLWRLAAALAAMAALTRLFWKELTISTFDPGHAQVIGVPVRALSLGLTGATAAAAVAAFDAVGSILVIAMFICPPAAARLCANTLSRQVWLSMLFAALSALVGYVLAGYGPLWLGARGSVSAAGMIAVVSGLILALACVAGPARRRAGGALGAEGR</sequence>
<evidence type="ECO:0000256" key="8">
    <source>
        <dbReference type="RuleBase" id="RU003943"/>
    </source>
</evidence>
<dbReference type="EMBL" id="FRDL01000011">
    <property type="protein sequence ID" value="SHN75502.1"/>
    <property type="molecule type" value="Genomic_DNA"/>
</dbReference>
<evidence type="ECO:0000256" key="5">
    <source>
        <dbReference type="ARBA" id="ARBA00022692"/>
    </source>
</evidence>
<evidence type="ECO:0000256" key="9">
    <source>
        <dbReference type="SAM" id="Phobius"/>
    </source>
</evidence>
<dbReference type="PANTHER" id="PTHR30477:SF8">
    <property type="entry name" value="METAL TRANSPORT SYSTEM MEMBRANE PROTEIN CT_070-RELATED"/>
    <property type="match status" value="1"/>
</dbReference>
<feature type="transmembrane region" description="Helical" evidence="9">
    <location>
        <begin position="166"/>
        <end position="184"/>
    </location>
</feature>
<organism evidence="10 11">
    <name type="scientific">Oceanicella actignis</name>
    <dbReference type="NCBI Taxonomy" id="1189325"/>
    <lineage>
        <taxon>Bacteria</taxon>
        <taxon>Pseudomonadati</taxon>
        <taxon>Pseudomonadota</taxon>
        <taxon>Alphaproteobacteria</taxon>
        <taxon>Rhodobacterales</taxon>
        <taxon>Paracoccaceae</taxon>
        <taxon>Oceanicella</taxon>
    </lineage>
</organism>
<dbReference type="Proteomes" id="UP000184066">
    <property type="component" value="Unassembled WGS sequence"/>
</dbReference>
<dbReference type="AlphaFoldDB" id="A0A1M7TXL7"/>
<protein>
    <submittedName>
        <fullName evidence="10">Manganese/zinc/iron transport system permease protein</fullName>
    </submittedName>
</protein>
<feature type="transmembrane region" description="Helical" evidence="9">
    <location>
        <begin position="101"/>
        <end position="119"/>
    </location>
</feature>
<evidence type="ECO:0000313" key="10">
    <source>
        <dbReference type="EMBL" id="SHN75502.1"/>
    </source>
</evidence>
<dbReference type="STRING" id="1189325.SAMN04488119_11058"/>
<name>A0A1M7TXL7_9RHOB</name>
<feature type="transmembrane region" description="Helical" evidence="9">
    <location>
        <begin position="20"/>
        <end position="40"/>
    </location>
</feature>
<keyword evidence="11" id="KW-1185">Reference proteome</keyword>
<keyword evidence="6 9" id="KW-1133">Transmembrane helix</keyword>
<dbReference type="SUPFAM" id="SSF81345">
    <property type="entry name" value="ABC transporter involved in vitamin B12 uptake, BtuC"/>
    <property type="match status" value="1"/>
</dbReference>
<keyword evidence="3 8" id="KW-0813">Transport</keyword>
<dbReference type="InterPro" id="IPR001626">
    <property type="entry name" value="ABC_TroCD"/>
</dbReference>